<sequence length="196" mass="20705">MTQPGSPAPTEDLLLAEAKAAARRAAFDRRKLAHAAAGPGRAGVLSSVLAGYRGVPLAGYIPIRTEIPPLPAMEESAAHGPVGVPIIEAAGKPLRFALWEPDCAMQTGPFGASIPATLDWMEPEILIVPLVAFDRAGNRLGYGGGFYDRTLEALRARRPVLAIGYAYAAQEAADLPLEPTDQRLDLIVTEAEVISV</sequence>
<dbReference type="EMBL" id="CP060436">
    <property type="protein sequence ID" value="QPM90974.1"/>
    <property type="molecule type" value="Genomic_DNA"/>
</dbReference>
<dbReference type="AlphaFoldDB" id="A0A418SKS5"/>
<dbReference type="PANTHER" id="PTHR23407:SF1">
    <property type="entry name" value="5-FORMYLTETRAHYDROFOLATE CYCLO-LIGASE"/>
    <property type="match status" value="1"/>
</dbReference>
<evidence type="ECO:0000256" key="2">
    <source>
        <dbReference type="ARBA" id="ARBA00022741"/>
    </source>
</evidence>
<dbReference type="SUPFAM" id="SSF100950">
    <property type="entry name" value="NagB/RpiA/CoA transferase-like"/>
    <property type="match status" value="1"/>
</dbReference>
<accession>A0A418SKS5</accession>
<dbReference type="Pfam" id="PF01812">
    <property type="entry name" value="5-FTHF_cyc-lig"/>
    <property type="match status" value="1"/>
</dbReference>
<dbReference type="GO" id="GO:0046872">
    <property type="term" value="F:metal ion binding"/>
    <property type="evidence" value="ECO:0007669"/>
    <property type="project" value="UniProtKB-KW"/>
</dbReference>
<comment type="cofactor">
    <cofactor evidence="4">
        <name>Mg(2+)</name>
        <dbReference type="ChEBI" id="CHEBI:18420"/>
    </cofactor>
</comment>
<name>A0A418SKS5_9RHOB</name>
<dbReference type="InterPro" id="IPR037171">
    <property type="entry name" value="NagB/RpiA_transferase-like"/>
</dbReference>
<keyword evidence="4" id="KW-0460">Magnesium</keyword>
<dbReference type="KEGG" id="palw:PSAL_022170"/>
<evidence type="ECO:0000256" key="3">
    <source>
        <dbReference type="ARBA" id="ARBA00022840"/>
    </source>
</evidence>
<keyword evidence="6" id="KW-1185">Reference proteome</keyword>
<dbReference type="GO" id="GO:0035999">
    <property type="term" value="P:tetrahydrofolate interconversion"/>
    <property type="evidence" value="ECO:0007669"/>
    <property type="project" value="TreeGrafter"/>
</dbReference>
<comment type="catalytic activity">
    <reaction evidence="4">
        <text>(6S)-5-formyl-5,6,7,8-tetrahydrofolate + ATP = (6R)-5,10-methenyltetrahydrofolate + ADP + phosphate</text>
        <dbReference type="Rhea" id="RHEA:10488"/>
        <dbReference type="ChEBI" id="CHEBI:30616"/>
        <dbReference type="ChEBI" id="CHEBI:43474"/>
        <dbReference type="ChEBI" id="CHEBI:57455"/>
        <dbReference type="ChEBI" id="CHEBI:57457"/>
        <dbReference type="ChEBI" id="CHEBI:456216"/>
        <dbReference type="EC" id="6.3.3.2"/>
    </reaction>
</comment>
<keyword evidence="4" id="KW-0479">Metal-binding</keyword>
<dbReference type="EC" id="6.3.3.2" evidence="4"/>
<dbReference type="InterPro" id="IPR024185">
    <property type="entry name" value="FTHF_cligase-like_sf"/>
</dbReference>
<dbReference type="PANTHER" id="PTHR23407">
    <property type="entry name" value="ATPASE INHIBITOR/5-FORMYLTETRAHYDROFOLATE CYCLO-LIGASE"/>
    <property type="match status" value="1"/>
</dbReference>
<comment type="similarity">
    <text evidence="1 4">Belongs to the 5-formyltetrahydrofolate cyclo-ligase family.</text>
</comment>
<dbReference type="Proteomes" id="UP000283786">
    <property type="component" value="Chromosome"/>
</dbReference>
<keyword evidence="3 4" id="KW-0067">ATP-binding</keyword>
<evidence type="ECO:0000256" key="1">
    <source>
        <dbReference type="ARBA" id="ARBA00010638"/>
    </source>
</evidence>
<keyword evidence="2 4" id="KW-0547">Nucleotide-binding</keyword>
<evidence type="ECO:0000313" key="6">
    <source>
        <dbReference type="Proteomes" id="UP000283786"/>
    </source>
</evidence>
<dbReference type="InterPro" id="IPR002698">
    <property type="entry name" value="FTHF_cligase"/>
</dbReference>
<dbReference type="NCBIfam" id="TIGR02727">
    <property type="entry name" value="MTHFS_bact"/>
    <property type="match status" value="1"/>
</dbReference>
<gene>
    <name evidence="5" type="ORF">PSAL_022170</name>
</gene>
<evidence type="ECO:0000256" key="4">
    <source>
        <dbReference type="RuleBase" id="RU361279"/>
    </source>
</evidence>
<protein>
    <recommendedName>
        <fullName evidence="4">5-formyltetrahydrofolate cyclo-ligase</fullName>
        <ecNumber evidence="4">6.3.3.2</ecNumber>
    </recommendedName>
</protein>
<organism evidence="5 6">
    <name type="scientific">Pseudooceanicola algae</name>
    <dbReference type="NCBI Taxonomy" id="1537215"/>
    <lineage>
        <taxon>Bacteria</taxon>
        <taxon>Pseudomonadati</taxon>
        <taxon>Pseudomonadota</taxon>
        <taxon>Alphaproteobacteria</taxon>
        <taxon>Rhodobacterales</taxon>
        <taxon>Paracoccaceae</taxon>
        <taxon>Pseudooceanicola</taxon>
    </lineage>
</organism>
<dbReference type="GO" id="GO:0030272">
    <property type="term" value="F:5-formyltetrahydrofolate cyclo-ligase activity"/>
    <property type="evidence" value="ECO:0007669"/>
    <property type="project" value="UniProtKB-EC"/>
</dbReference>
<dbReference type="GO" id="GO:0009396">
    <property type="term" value="P:folic acid-containing compound biosynthetic process"/>
    <property type="evidence" value="ECO:0007669"/>
    <property type="project" value="TreeGrafter"/>
</dbReference>
<reference evidence="5 6" key="1">
    <citation type="submission" date="2020-08" db="EMBL/GenBank/DDBJ databases">
        <title>Genome sequence of Rhodobacteraceae bacterium Lw-13e.</title>
        <authorList>
            <person name="Poehlein A."/>
            <person name="Wolter L."/>
            <person name="Daniel R."/>
            <person name="Brinkhoff T."/>
        </authorList>
    </citation>
    <scope>NUCLEOTIDE SEQUENCE [LARGE SCALE GENOMIC DNA]</scope>
    <source>
        <strain evidence="5 6">Lw-13e</strain>
    </source>
</reference>
<dbReference type="GO" id="GO:0005524">
    <property type="term" value="F:ATP binding"/>
    <property type="evidence" value="ECO:0007669"/>
    <property type="project" value="UniProtKB-KW"/>
</dbReference>
<dbReference type="Gene3D" id="3.40.50.10420">
    <property type="entry name" value="NagB/RpiA/CoA transferase-like"/>
    <property type="match status" value="1"/>
</dbReference>
<dbReference type="RefSeq" id="WP_231388494.1">
    <property type="nucleotide sequence ID" value="NZ_CP060436.1"/>
</dbReference>
<evidence type="ECO:0000313" key="5">
    <source>
        <dbReference type="EMBL" id="QPM90974.1"/>
    </source>
</evidence>
<proteinExistence type="inferred from homology"/>